<evidence type="ECO:0000256" key="2">
    <source>
        <dbReference type="ARBA" id="ARBA00022771"/>
    </source>
</evidence>
<sequence>MPFTVPGTLKEIGLGAKSQVTSMRAAIKILRNNPPQSINPQQPSTDVTNAISAICAITHFLHYAKPVHIWSEAMSLLEKNWLSTIWPWISTLVKHFILDFEPTTQQGLDLREKLLWAVPSFTSFGDDCPAGADWIEHWIKHVVRTTPDAFPLIIKLWMHGIVLQSHPALSLHTMALKPFFLETFRDHRERFNQIIAAIPNSRAILLAYVVRRAPGKYTGQSIFCLVFALEAITICCLDQPLLLSFIAEDGIGKLTNLLYRLSSQPHLERLPDLEYDLKLLILCIKWILVFLSDAFRLCGNQAVISALKGRLLFSLVNSSPLLGYEMQHPSDPFINATSSLSRLYGDMLDGVLTFLVYRRVLNLFLQSSKKLILQDNSYAVFLESMGTHNREGSPGLLWQKIIAQSTTVRGQWEEYKNEGNFCCSNTECAGSDNEGLPKQCTRCTIAFYCSRSCQKQDWKHNHREICSETAELMKTSNLPAEVCDLEEDFFDWMILRKIQESLSVVKGHLEKFLTGEDRYLDDGSPVVAVISFEVIPSRLMVVRLDAYRGMSQRSPKKIPFDEDDLEELIDTASEEHLIVAYAIFPAGISKRKTYVRGIDSDELEHDSEDDLD</sequence>
<keyword evidence="1" id="KW-0479">Metal-binding</keyword>
<accession>A0ABR1IKB4</accession>
<organism evidence="6 7">
    <name type="scientific">Marasmiellus scandens</name>
    <dbReference type="NCBI Taxonomy" id="2682957"/>
    <lineage>
        <taxon>Eukaryota</taxon>
        <taxon>Fungi</taxon>
        <taxon>Dikarya</taxon>
        <taxon>Basidiomycota</taxon>
        <taxon>Agaricomycotina</taxon>
        <taxon>Agaricomycetes</taxon>
        <taxon>Agaricomycetidae</taxon>
        <taxon>Agaricales</taxon>
        <taxon>Marasmiineae</taxon>
        <taxon>Omphalotaceae</taxon>
        <taxon>Marasmiellus</taxon>
    </lineage>
</organism>
<reference evidence="6 7" key="1">
    <citation type="submission" date="2024-01" db="EMBL/GenBank/DDBJ databases">
        <title>A draft genome for the cacao thread blight pathogen Marasmiellus scandens.</title>
        <authorList>
            <person name="Baruah I.K."/>
            <person name="Leung J."/>
            <person name="Bukari Y."/>
            <person name="Amoako-Attah I."/>
            <person name="Meinhardt L.W."/>
            <person name="Bailey B.A."/>
            <person name="Cohen S.P."/>
        </authorList>
    </citation>
    <scope>NUCLEOTIDE SEQUENCE [LARGE SCALE GENOMIC DNA]</scope>
    <source>
        <strain evidence="6 7">GH-19</strain>
    </source>
</reference>
<comment type="caution">
    <text evidence="6">The sequence shown here is derived from an EMBL/GenBank/DDBJ whole genome shotgun (WGS) entry which is preliminary data.</text>
</comment>
<gene>
    <name evidence="6" type="ORF">VKT23_019805</name>
</gene>
<dbReference type="PROSITE" id="PS50865">
    <property type="entry name" value="ZF_MYND_2"/>
    <property type="match status" value="1"/>
</dbReference>
<dbReference type="EMBL" id="JBANRG010000111">
    <property type="protein sequence ID" value="KAK7435112.1"/>
    <property type="molecule type" value="Genomic_DNA"/>
</dbReference>
<evidence type="ECO:0000259" key="5">
    <source>
        <dbReference type="PROSITE" id="PS50865"/>
    </source>
</evidence>
<keyword evidence="7" id="KW-1185">Reference proteome</keyword>
<dbReference type="SUPFAM" id="SSF144232">
    <property type="entry name" value="HIT/MYND zinc finger-like"/>
    <property type="match status" value="1"/>
</dbReference>
<keyword evidence="2 4" id="KW-0863">Zinc-finger</keyword>
<dbReference type="InterPro" id="IPR002893">
    <property type="entry name" value="Znf_MYND"/>
</dbReference>
<keyword evidence="3" id="KW-0862">Zinc</keyword>
<proteinExistence type="predicted"/>
<evidence type="ECO:0000313" key="6">
    <source>
        <dbReference type="EMBL" id="KAK7435112.1"/>
    </source>
</evidence>
<name>A0ABR1IKB4_9AGAR</name>
<evidence type="ECO:0000256" key="4">
    <source>
        <dbReference type="PROSITE-ProRule" id="PRU00134"/>
    </source>
</evidence>
<evidence type="ECO:0000313" key="7">
    <source>
        <dbReference type="Proteomes" id="UP001498398"/>
    </source>
</evidence>
<dbReference type="Pfam" id="PF01753">
    <property type="entry name" value="zf-MYND"/>
    <property type="match status" value="1"/>
</dbReference>
<evidence type="ECO:0000256" key="3">
    <source>
        <dbReference type="ARBA" id="ARBA00022833"/>
    </source>
</evidence>
<feature type="domain" description="MYND-type" evidence="5">
    <location>
        <begin position="425"/>
        <end position="466"/>
    </location>
</feature>
<dbReference type="Gene3D" id="6.10.140.2220">
    <property type="match status" value="1"/>
</dbReference>
<dbReference type="Proteomes" id="UP001498398">
    <property type="component" value="Unassembled WGS sequence"/>
</dbReference>
<evidence type="ECO:0000256" key="1">
    <source>
        <dbReference type="ARBA" id="ARBA00022723"/>
    </source>
</evidence>
<protein>
    <recommendedName>
        <fullName evidence="5">MYND-type domain-containing protein</fullName>
    </recommendedName>
</protein>